<evidence type="ECO:0000259" key="4">
    <source>
        <dbReference type="PROSITE" id="PS51077"/>
    </source>
</evidence>
<dbReference type="Gene3D" id="3.30.450.40">
    <property type="match status" value="1"/>
</dbReference>
<reference evidence="7" key="1">
    <citation type="journal article" date="2019" name="Int. J. Syst. Evol. Microbiol.">
        <title>The Global Catalogue of Microorganisms (GCM) 10K type strain sequencing project: providing services to taxonomists for standard genome sequencing and annotation.</title>
        <authorList>
            <consortium name="The Broad Institute Genomics Platform"/>
            <consortium name="The Broad Institute Genome Sequencing Center for Infectious Disease"/>
            <person name="Wu L."/>
            <person name="Ma J."/>
        </authorList>
    </citation>
    <scope>NUCLEOTIDE SEQUENCE [LARGE SCALE GENOMIC DNA]</scope>
    <source>
        <strain evidence="7">CGMCC 1.15353</strain>
    </source>
</reference>
<dbReference type="PROSITE" id="PS51078">
    <property type="entry name" value="ICLR_ED"/>
    <property type="match status" value="1"/>
</dbReference>
<name>A0ABQ1PK05_9BACI</name>
<dbReference type="InterPro" id="IPR005471">
    <property type="entry name" value="Tscrpt_reg_IclR_N"/>
</dbReference>
<dbReference type="PANTHER" id="PTHR30136">
    <property type="entry name" value="HELIX-TURN-HELIX TRANSCRIPTIONAL REGULATOR, ICLR FAMILY"/>
    <property type="match status" value="1"/>
</dbReference>
<feature type="domain" description="HTH iclR-type" evidence="4">
    <location>
        <begin position="2"/>
        <end position="67"/>
    </location>
</feature>
<accession>A0ABQ1PK05</accession>
<evidence type="ECO:0000256" key="3">
    <source>
        <dbReference type="ARBA" id="ARBA00023163"/>
    </source>
</evidence>
<dbReference type="Gene3D" id="1.10.10.10">
    <property type="entry name" value="Winged helix-like DNA-binding domain superfamily/Winged helix DNA-binding domain"/>
    <property type="match status" value="1"/>
</dbReference>
<gene>
    <name evidence="6" type="primary">kipR</name>
    <name evidence="6" type="ORF">GCM10011389_02060</name>
</gene>
<organism evidence="6 7">
    <name type="scientific">Pontibacillus salipaludis</name>
    <dbReference type="NCBI Taxonomy" id="1697394"/>
    <lineage>
        <taxon>Bacteria</taxon>
        <taxon>Bacillati</taxon>
        <taxon>Bacillota</taxon>
        <taxon>Bacilli</taxon>
        <taxon>Bacillales</taxon>
        <taxon>Bacillaceae</taxon>
        <taxon>Pontibacillus</taxon>
    </lineage>
</organism>
<keyword evidence="1" id="KW-0805">Transcription regulation</keyword>
<keyword evidence="2" id="KW-0238">DNA-binding</keyword>
<dbReference type="SUPFAM" id="SSF55781">
    <property type="entry name" value="GAF domain-like"/>
    <property type="match status" value="1"/>
</dbReference>
<evidence type="ECO:0000313" key="6">
    <source>
        <dbReference type="EMBL" id="GGC98489.1"/>
    </source>
</evidence>
<protein>
    <submittedName>
        <fullName evidence="6">HTH-type transcriptional regulator KipR</fullName>
    </submittedName>
</protein>
<dbReference type="Pfam" id="PF01614">
    <property type="entry name" value="IclR_C"/>
    <property type="match status" value="1"/>
</dbReference>
<dbReference type="EMBL" id="BMIN01000001">
    <property type="protein sequence ID" value="GGC98489.1"/>
    <property type="molecule type" value="Genomic_DNA"/>
</dbReference>
<dbReference type="RefSeq" id="WP_188650068.1">
    <property type="nucleotide sequence ID" value="NZ_BMIN01000001.1"/>
</dbReference>
<evidence type="ECO:0000313" key="7">
    <source>
        <dbReference type="Proteomes" id="UP000642571"/>
    </source>
</evidence>
<evidence type="ECO:0000256" key="2">
    <source>
        <dbReference type="ARBA" id="ARBA00023125"/>
    </source>
</evidence>
<evidence type="ECO:0000256" key="1">
    <source>
        <dbReference type="ARBA" id="ARBA00023015"/>
    </source>
</evidence>
<dbReference type="PANTHER" id="PTHR30136:SF24">
    <property type="entry name" value="HTH-TYPE TRANSCRIPTIONAL REPRESSOR ALLR"/>
    <property type="match status" value="1"/>
</dbReference>
<evidence type="ECO:0000259" key="5">
    <source>
        <dbReference type="PROSITE" id="PS51078"/>
    </source>
</evidence>
<keyword evidence="3" id="KW-0804">Transcription</keyword>
<dbReference type="SMART" id="SM00346">
    <property type="entry name" value="HTH_ICLR"/>
    <property type="match status" value="1"/>
</dbReference>
<keyword evidence="7" id="KW-1185">Reference proteome</keyword>
<comment type="caution">
    <text evidence="6">The sequence shown here is derived from an EMBL/GenBank/DDBJ whole genome shotgun (WGS) entry which is preliminary data.</text>
</comment>
<dbReference type="InterPro" id="IPR014757">
    <property type="entry name" value="Tscrpt_reg_IclR_C"/>
</dbReference>
<proteinExistence type="predicted"/>
<feature type="domain" description="IclR-ED" evidence="5">
    <location>
        <begin position="68"/>
        <end position="250"/>
    </location>
</feature>
<dbReference type="InterPro" id="IPR036390">
    <property type="entry name" value="WH_DNA-bd_sf"/>
</dbReference>
<dbReference type="InterPro" id="IPR036388">
    <property type="entry name" value="WH-like_DNA-bd_sf"/>
</dbReference>
<dbReference type="SUPFAM" id="SSF46785">
    <property type="entry name" value="Winged helix' DNA-binding domain"/>
    <property type="match status" value="1"/>
</dbReference>
<dbReference type="InterPro" id="IPR029016">
    <property type="entry name" value="GAF-like_dom_sf"/>
</dbReference>
<dbReference type="InterPro" id="IPR050707">
    <property type="entry name" value="HTH_MetabolicPath_Reg"/>
</dbReference>
<dbReference type="Pfam" id="PF09339">
    <property type="entry name" value="HTH_IclR"/>
    <property type="match status" value="1"/>
</dbReference>
<dbReference type="Proteomes" id="UP000642571">
    <property type="component" value="Unassembled WGS sequence"/>
</dbReference>
<sequence>MNQSVMKALKLLDYFTEETPELTLREITLKSNLPKATAYRLLSSLEKGGFLVKSKESEYDSRYRLGIKLMELGYRVADQIELRRIAKPLMEALAKDINEVIHLAVVNDDKATYIEKVDSNRALRLYTKIGKTVPLYIGSGPKLLFAFTQSDKKMSILRDLSLSMDDCTQIDLEDLKLELEMIRMQGYSISKGEQDHDTTGISYPIYNHKNEVIAALAVSGLSSHFEGHNLSVIKEAAARTAHQISISIGYRQY</sequence>
<dbReference type="PROSITE" id="PS51077">
    <property type="entry name" value="HTH_ICLR"/>
    <property type="match status" value="1"/>
</dbReference>